<protein>
    <submittedName>
        <fullName evidence="2">Uncharacterized protein</fullName>
    </submittedName>
</protein>
<feature type="region of interest" description="Disordered" evidence="1">
    <location>
        <begin position="19"/>
        <end position="52"/>
    </location>
</feature>
<sequence length="52" mass="5567">MQLEFIVVSILSPGFVPTSGSRKAFSTTDQEPRVSLDSRKVGPEGSFPGLIT</sequence>
<feature type="compositionally biased region" description="Polar residues" evidence="1">
    <location>
        <begin position="19"/>
        <end position="29"/>
    </location>
</feature>
<reference evidence="3" key="1">
    <citation type="journal article" date="2011" name="Nat. Biotechnol.">
        <title>The genomic sequence of the Chinese hamster ovary (CHO)-K1 cell line.</title>
        <authorList>
            <person name="Xu X."/>
            <person name="Nagarajan H."/>
            <person name="Lewis N.E."/>
            <person name="Pan S."/>
            <person name="Cai Z."/>
            <person name="Liu X."/>
            <person name="Chen W."/>
            <person name="Xie M."/>
            <person name="Wang W."/>
            <person name="Hammond S."/>
            <person name="Andersen M.R."/>
            <person name="Neff N."/>
            <person name="Passarelli B."/>
            <person name="Koh W."/>
            <person name="Fan H.C."/>
            <person name="Wang J."/>
            <person name="Gui Y."/>
            <person name="Lee K.H."/>
            <person name="Betenbaugh M.J."/>
            <person name="Quake S.R."/>
            <person name="Famili I."/>
            <person name="Palsson B.O."/>
            <person name="Wang J."/>
        </authorList>
    </citation>
    <scope>NUCLEOTIDE SEQUENCE [LARGE SCALE GENOMIC DNA]</scope>
    <source>
        <strain evidence="3">CHO K1 cell line</strain>
    </source>
</reference>
<evidence type="ECO:0000313" key="2">
    <source>
        <dbReference type="EMBL" id="EGW01511.1"/>
    </source>
</evidence>
<dbReference type="AlphaFoldDB" id="G3HRZ8"/>
<evidence type="ECO:0000256" key="1">
    <source>
        <dbReference type="SAM" id="MobiDB-lite"/>
    </source>
</evidence>
<proteinExistence type="predicted"/>
<dbReference type="EMBL" id="JH000648">
    <property type="protein sequence ID" value="EGW01511.1"/>
    <property type="molecule type" value="Genomic_DNA"/>
</dbReference>
<dbReference type="Proteomes" id="UP000001075">
    <property type="component" value="Unassembled WGS sequence"/>
</dbReference>
<organism evidence="2 3">
    <name type="scientific">Cricetulus griseus</name>
    <name type="common">Chinese hamster</name>
    <name type="synonym">Cricetulus barabensis griseus</name>
    <dbReference type="NCBI Taxonomy" id="10029"/>
    <lineage>
        <taxon>Eukaryota</taxon>
        <taxon>Metazoa</taxon>
        <taxon>Chordata</taxon>
        <taxon>Craniata</taxon>
        <taxon>Vertebrata</taxon>
        <taxon>Euteleostomi</taxon>
        <taxon>Mammalia</taxon>
        <taxon>Eutheria</taxon>
        <taxon>Euarchontoglires</taxon>
        <taxon>Glires</taxon>
        <taxon>Rodentia</taxon>
        <taxon>Myomorpha</taxon>
        <taxon>Muroidea</taxon>
        <taxon>Cricetidae</taxon>
        <taxon>Cricetinae</taxon>
        <taxon>Cricetulus</taxon>
    </lineage>
</organism>
<gene>
    <name evidence="2" type="ORF">I79_013623</name>
</gene>
<feature type="compositionally biased region" description="Basic and acidic residues" evidence="1">
    <location>
        <begin position="30"/>
        <end position="42"/>
    </location>
</feature>
<accession>G3HRZ8</accession>
<name>G3HRZ8_CRIGR</name>
<evidence type="ECO:0000313" key="3">
    <source>
        <dbReference type="Proteomes" id="UP000001075"/>
    </source>
</evidence>
<dbReference type="InParanoid" id="G3HRZ8"/>